<organism evidence="2 3">
    <name type="scientific">Datura stramonium</name>
    <name type="common">Jimsonweed</name>
    <name type="synonym">Common thornapple</name>
    <dbReference type="NCBI Taxonomy" id="4076"/>
    <lineage>
        <taxon>Eukaryota</taxon>
        <taxon>Viridiplantae</taxon>
        <taxon>Streptophyta</taxon>
        <taxon>Embryophyta</taxon>
        <taxon>Tracheophyta</taxon>
        <taxon>Spermatophyta</taxon>
        <taxon>Magnoliopsida</taxon>
        <taxon>eudicotyledons</taxon>
        <taxon>Gunneridae</taxon>
        <taxon>Pentapetalae</taxon>
        <taxon>asterids</taxon>
        <taxon>lamiids</taxon>
        <taxon>Solanales</taxon>
        <taxon>Solanaceae</taxon>
        <taxon>Solanoideae</taxon>
        <taxon>Datureae</taxon>
        <taxon>Datura</taxon>
    </lineage>
</organism>
<sequence>MAEVMVIALYPGHDTCLKDPHKSPYWETDISLWSCFALGSRSTSRRLRFNFSPAESKRKELLGSDSKTGEISQLEKELEDEIKALENQRDELEAALKKVANAFSSLLKVCVWNRVSKFGLPGSGNINNEKMNIEVVEVKKGYLMQEISHPTMTLHPLWMLFPRIQTPRPDYMSNAETVIPTPRRRDERMSEKSFISYQSNNRFAESSFTPPRHRKGKSLDPAAELSRLKLELELENDSRIHPSEEIDDWESDVVDKERLHFE</sequence>
<evidence type="ECO:0000313" key="3">
    <source>
        <dbReference type="Proteomes" id="UP000823775"/>
    </source>
</evidence>
<feature type="coiled-coil region" evidence="1">
    <location>
        <begin position="68"/>
        <end position="105"/>
    </location>
</feature>
<evidence type="ECO:0000256" key="1">
    <source>
        <dbReference type="SAM" id="Coils"/>
    </source>
</evidence>
<protein>
    <submittedName>
        <fullName evidence="2">Uncharacterized protein</fullName>
    </submittedName>
</protein>
<name>A0ABS8V0M8_DATST</name>
<keyword evidence="1" id="KW-0175">Coiled coil</keyword>
<evidence type="ECO:0000313" key="2">
    <source>
        <dbReference type="EMBL" id="MCD9639927.1"/>
    </source>
</evidence>
<reference evidence="2 3" key="1">
    <citation type="journal article" date="2021" name="BMC Genomics">
        <title>Datura genome reveals duplications of psychoactive alkaloid biosynthetic genes and high mutation rate following tissue culture.</title>
        <authorList>
            <person name="Rajewski A."/>
            <person name="Carter-House D."/>
            <person name="Stajich J."/>
            <person name="Litt A."/>
        </authorList>
    </citation>
    <scope>NUCLEOTIDE SEQUENCE [LARGE SCALE GENOMIC DNA]</scope>
    <source>
        <strain evidence="2">AR-01</strain>
    </source>
</reference>
<accession>A0ABS8V0M8</accession>
<dbReference type="Proteomes" id="UP000823775">
    <property type="component" value="Unassembled WGS sequence"/>
</dbReference>
<keyword evidence="3" id="KW-1185">Reference proteome</keyword>
<dbReference type="EMBL" id="JACEIK010003020">
    <property type="protein sequence ID" value="MCD9639927.1"/>
    <property type="molecule type" value="Genomic_DNA"/>
</dbReference>
<proteinExistence type="predicted"/>
<dbReference type="PANTHER" id="PTHR34121">
    <property type="entry name" value="MYOSIN-11"/>
    <property type="match status" value="1"/>
</dbReference>
<gene>
    <name evidence="2" type="ORF">HAX54_024920</name>
</gene>
<comment type="caution">
    <text evidence="2">The sequence shown here is derived from an EMBL/GenBank/DDBJ whole genome shotgun (WGS) entry which is preliminary data.</text>
</comment>
<dbReference type="PANTHER" id="PTHR34121:SF8">
    <property type="match status" value="1"/>
</dbReference>